<evidence type="ECO:0000313" key="4">
    <source>
        <dbReference type="Proteomes" id="UP000290244"/>
    </source>
</evidence>
<proteinExistence type="predicted"/>
<evidence type="ECO:0000256" key="1">
    <source>
        <dbReference type="SAM" id="MobiDB-lite"/>
    </source>
</evidence>
<evidence type="ECO:0000313" key="3">
    <source>
        <dbReference type="EMBL" id="QBG35952.1"/>
    </source>
</evidence>
<gene>
    <name evidence="3" type="ORF">EMK97_09625</name>
</gene>
<protein>
    <submittedName>
        <fullName evidence="3">Uncharacterized protein</fullName>
    </submittedName>
</protein>
<feature type="signal peptide" evidence="2">
    <location>
        <begin position="1"/>
        <end position="28"/>
    </location>
</feature>
<dbReference type="AlphaFoldDB" id="A0A4P6P8R3"/>
<dbReference type="EMBL" id="CP034759">
    <property type="protein sequence ID" value="QBG35952.1"/>
    <property type="molecule type" value="Genomic_DNA"/>
</dbReference>
<accession>A0A4P6P8R3</accession>
<feature type="chain" id="PRO_5020643128" evidence="2">
    <location>
        <begin position="29"/>
        <end position="101"/>
    </location>
</feature>
<dbReference type="Proteomes" id="UP000290244">
    <property type="component" value="Chromosome"/>
</dbReference>
<feature type="region of interest" description="Disordered" evidence="1">
    <location>
        <begin position="79"/>
        <end position="101"/>
    </location>
</feature>
<dbReference type="RefSeq" id="WP_130601630.1">
    <property type="nucleotide sequence ID" value="NZ_CP034759.1"/>
</dbReference>
<evidence type="ECO:0000256" key="2">
    <source>
        <dbReference type="SAM" id="SignalP"/>
    </source>
</evidence>
<sequence length="101" mass="10895">MMKTLNIKNIGLAVIISVTAMMSLTANAKANNTIEGAVSEFVVAHSQQLMTELNQQLKQAIENEIKTFSINLPAATPNIKSEEVGNKGPKGVAKEETKQIK</sequence>
<reference evidence="3 4" key="1">
    <citation type="submission" date="2018-12" db="EMBL/GenBank/DDBJ databases">
        <title>Complete genome of Litorilituus sediminis.</title>
        <authorList>
            <person name="Liu A."/>
            <person name="Rong J."/>
        </authorList>
    </citation>
    <scope>NUCLEOTIDE SEQUENCE [LARGE SCALE GENOMIC DNA]</scope>
    <source>
        <strain evidence="3 4">JCM 17549</strain>
    </source>
</reference>
<keyword evidence="2" id="KW-0732">Signal</keyword>
<keyword evidence="4" id="KW-1185">Reference proteome</keyword>
<organism evidence="3 4">
    <name type="scientific">Litorilituus sediminis</name>
    <dbReference type="NCBI Taxonomy" id="718192"/>
    <lineage>
        <taxon>Bacteria</taxon>
        <taxon>Pseudomonadati</taxon>
        <taxon>Pseudomonadota</taxon>
        <taxon>Gammaproteobacteria</taxon>
        <taxon>Alteromonadales</taxon>
        <taxon>Colwelliaceae</taxon>
        <taxon>Litorilituus</taxon>
    </lineage>
</organism>
<name>A0A4P6P8R3_9GAMM</name>
<dbReference type="KEGG" id="lsd:EMK97_09625"/>
<feature type="compositionally biased region" description="Basic and acidic residues" evidence="1">
    <location>
        <begin position="92"/>
        <end position="101"/>
    </location>
</feature>